<geneLocation type="plasmid" evidence="1 2">
    <name>pHSR2-01</name>
</geneLocation>
<dbReference type="KEGG" id="hsu:HLASF_3065"/>
<dbReference type="RefSeq" id="WP_148561345.1">
    <property type="nucleotide sequence ID" value="NZ_CP008875.1"/>
</dbReference>
<gene>
    <name evidence="1" type="ORF">HLASF_3065</name>
</gene>
<accession>A0A0F7PC14</accession>
<reference evidence="1 2" key="1">
    <citation type="submission" date="2014-06" db="EMBL/GenBank/DDBJ databases">
        <title>Secret life of haloarchaea: discovery of obligatory anaerobic haloarchaea growing by dissimilatory sulfur reduction.</title>
        <authorList>
            <person name="Sorokin D.Y."/>
            <person name="Kublanov I.V."/>
            <person name="Gavrilov S.N."/>
            <person name="Ferrer M."/>
            <person name="Golyshin P.N."/>
            <person name="Messina E."/>
            <person name="La Cono V."/>
            <person name="Yakimov M.M."/>
        </authorList>
    </citation>
    <scope>NUCLEOTIDE SEQUENCE [LARGE SCALE GENOMIC DNA]</scope>
    <source>
        <strain evidence="1 2">HSR2</strain>
        <plasmid evidence="1 2">pHSR2-01</plasmid>
    </source>
</reference>
<sequence length="179" mass="20534">MSLFYRYLYLTDATSLQSDMYGELGRGDWRNGITQLNIVDGSTVEPVQDYAKAEVGYEFRSKFKDDTRNPPAVRFTPAELRAMIEQVKSEVDDPFTAPNFEPLRGWLETHGDDVIAEVGHEDSLRKQFRMKWNDDTGTPYIKVQRRRQDWKTGDDSWLISSPTLGPGEFEGVFEDVAVP</sequence>
<dbReference type="AlphaFoldDB" id="A0A0F7PC14"/>
<dbReference type="Proteomes" id="UP000069906">
    <property type="component" value="Plasmid pHSR2-01"/>
</dbReference>
<keyword evidence="1" id="KW-0614">Plasmid</keyword>
<dbReference type="HOGENOM" id="CLU_1500247_0_0_2"/>
<dbReference type="GeneID" id="25160374"/>
<dbReference type="EMBL" id="CP008875">
    <property type="protein sequence ID" value="AKH98691.1"/>
    <property type="molecule type" value="Genomic_DNA"/>
</dbReference>
<evidence type="ECO:0000313" key="2">
    <source>
        <dbReference type="Proteomes" id="UP000069906"/>
    </source>
</evidence>
<evidence type="ECO:0000313" key="1">
    <source>
        <dbReference type="EMBL" id="AKH98691.1"/>
    </source>
</evidence>
<name>A0A0F7PC14_9EURY</name>
<organism evidence="1 2">
    <name type="scientific">Halanaeroarchaeum sulfurireducens</name>
    <dbReference type="NCBI Taxonomy" id="1604004"/>
    <lineage>
        <taxon>Archaea</taxon>
        <taxon>Methanobacteriati</taxon>
        <taxon>Methanobacteriota</taxon>
        <taxon>Stenosarchaea group</taxon>
        <taxon>Halobacteria</taxon>
        <taxon>Halobacteriales</taxon>
        <taxon>Halobacteriaceae</taxon>
        <taxon>Halanaeroarchaeum</taxon>
    </lineage>
</organism>
<keyword evidence="2" id="KW-1185">Reference proteome</keyword>
<proteinExistence type="predicted"/>
<protein>
    <submittedName>
        <fullName evidence="1">Uncharacterized protein</fullName>
    </submittedName>
</protein>